<evidence type="ECO:0000313" key="2">
    <source>
        <dbReference type="Proteomes" id="UP000249538"/>
    </source>
</evidence>
<protein>
    <submittedName>
        <fullName evidence="1">Uncharacterized protein</fullName>
    </submittedName>
</protein>
<reference evidence="1 2" key="1">
    <citation type="submission" date="2018-06" db="EMBL/GenBank/DDBJ databases">
        <title>Genomic Encyclopedia of Archaeal and Bacterial Type Strains, Phase II (KMG-II): from individual species to whole genera.</title>
        <authorList>
            <person name="Goeker M."/>
        </authorList>
    </citation>
    <scope>NUCLEOTIDE SEQUENCE [LARGE SCALE GENOMIC DNA]</scope>
    <source>
        <strain evidence="1 2">DSM 18774</strain>
    </source>
</reference>
<proteinExistence type="predicted"/>
<evidence type="ECO:0000313" key="1">
    <source>
        <dbReference type="EMBL" id="PZX49710.1"/>
    </source>
</evidence>
<dbReference type="EMBL" id="QKZS01000014">
    <property type="protein sequence ID" value="PZX49710.1"/>
    <property type="molecule type" value="Genomic_DNA"/>
</dbReference>
<dbReference type="Proteomes" id="UP000249538">
    <property type="component" value="Unassembled WGS sequence"/>
</dbReference>
<dbReference type="AlphaFoldDB" id="A0A2W7QUE5"/>
<organism evidence="1 2">
    <name type="scientific">Cereibacter changlensis</name>
    <dbReference type="NCBI Taxonomy" id="402884"/>
    <lineage>
        <taxon>Bacteria</taxon>
        <taxon>Pseudomonadati</taxon>
        <taxon>Pseudomonadota</taxon>
        <taxon>Alphaproteobacteria</taxon>
        <taxon>Rhodobacterales</taxon>
        <taxon>Paracoccaceae</taxon>
        <taxon>Cereibacter</taxon>
    </lineage>
</organism>
<sequence length="50" mass="5263">MTHATIRISAYISAQGPVISEDPLSGLVTIRDGARLLRGRRIAPPPGPIA</sequence>
<gene>
    <name evidence="1" type="ORF">LX76_03709</name>
</gene>
<accession>A0A2W7QUE5</accession>
<name>A0A2W7QUE5_9RHOB</name>
<comment type="caution">
    <text evidence="1">The sequence shown here is derived from an EMBL/GenBank/DDBJ whole genome shotgun (WGS) entry which is preliminary data.</text>
</comment>
<dbReference type="RefSeq" id="WP_170139706.1">
    <property type="nucleotide sequence ID" value="NZ_QKZS01000014.1"/>
</dbReference>